<dbReference type="InterPro" id="IPR016169">
    <property type="entry name" value="FAD-bd_PCMH_sub2"/>
</dbReference>
<dbReference type="GO" id="GO:0051990">
    <property type="term" value="F:(R)-2-hydroxyglutarate dehydrogenase activity"/>
    <property type="evidence" value="ECO:0007669"/>
    <property type="project" value="UniProtKB-EC"/>
</dbReference>
<dbReference type="EMBL" id="BEGY01000068">
    <property type="protein sequence ID" value="GAX81645.1"/>
    <property type="molecule type" value="Genomic_DNA"/>
</dbReference>
<dbReference type="InterPro" id="IPR016166">
    <property type="entry name" value="FAD-bd_PCMH"/>
</dbReference>
<evidence type="ECO:0000256" key="4">
    <source>
        <dbReference type="ARBA" id="ARBA00022827"/>
    </source>
</evidence>
<comment type="caution">
    <text evidence="9">The sequence shown here is derived from an EMBL/GenBank/DDBJ whole genome shotgun (WGS) entry which is preliminary data.</text>
</comment>
<dbReference type="SUPFAM" id="SSF55103">
    <property type="entry name" value="FAD-linked oxidases, C-terminal domain"/>
    <property type="match status" value="1"/>
</dbReference>
<dbReference type="AlphaFoldDB" id="A0A250XEY9"/>
<accession>A0A250XEY9</accession>
<evidence type="ECO:0000256" key="2">
    <source>
        <dbReference type="ARBA" id="ARBA00008000"/>
    </source>
</evidence>
<dbReference type="FunFam" id="1.10.45.10:FF:000001">
    <property type="entry name" value="D-lactate dehydrogenase mitochondrial"/>
    <property type="match status" value="1"/>
</dbReference>
<dbReference type="Gene3D" id="1.10.45.10">
    <property type="entry name" value="Vanillyl-alcohol Oxidase, Chain A, domain 4"/>
    <property type="match status" value="1"/>
</dbReference>
<dbReference type="GO" id="GO:0005739">
    <property type="term" value="C:mitochondrion"/>
    <property type="evidence" value="ECO:0007669"/>
    <property type="project" value="TreeGrafter"/>
</dbReference>
<dbReference type="OrthoDB" id="5332616at2759"/>
<dbReference type="Pfam" id="PF02913">
    <property type="entry name" value="FAD-oxidase_C"/>
    <property type="match status" value="1"/>
</dbReference>
<name>A0A250XEY9_9CHLO</name>
<evidence type="ECO:0000313" key="9">
    <source>
        <dbReference type="EMBL" id="GAX81645.1"/>
    </source>
</evidence>
<evidence type="ECO:0000256" key="1">
    <source>
        <dbReference type="ARBA" id="ARBA00001974"/>
    </source>
</evidence>
<evidence type="ECO:0000256" key="7">
    <source>
        <dbReference type="ARBA" id="ARBA00051778"/>
    </source>
</evidence>
<dbReference type="Gene3D" id="3.30.43.10">
    <property type="entry name" value="Uridine Diphospho-n-acetylenolpyruvylglucosamine Reductase, domain 2"/>
    <property type="match status" value="1"/>
</dbReference>
<evidence type="ECO:0000256" key="6">
    <source>
        <dbReference type="ARBA" id="ARBA00039003"/>
    </source>
</evidence>
<dbReference type="Proteomes" id="UP000232323">
    <property type="component" value="Unassembled WGS sequence"/>
</dbReference>
<protein>
    <recommendedName>
        <fullName evidence="6">D-2-hydroxyglutarate dehydrogenase</fullName>
        <ecNumber evidence="6">1.1.99.39</ecNumber>
    </recommendedName>
</protein>
<dbReference type="InterPro" id="IPR004113">
    <property type="entry name" value="FAD-bd_oxidored_4_C"/>
</dbReference>
<dbReference type="Pfam" id="PF01565">
    <property type="entry name" value="FAD_binding_4"/>
    <property type="match status" value="1"/>
</dbReference>
<keyword evidence="4" id="KW-0274">FAD</keyword>
<dbReference type="InterPro" id="IPR036318">
    <property type="entry name" value="FAD-bd_PCMH-like_sf"/>
</dbReference>
<gene>
    <name evidence="9" type="ORF">CEUSTIGMA_g9073.t1</name>
</gene>
<dbReference type="Gene3D" id="3.30.70.2740">
    <property type="match status" value="1"/>
</dbReference>
<organism evidence="9 10">
    <name type="scientific">Chlamydomonas eustigma</name>
    <dbReference type="NCBI Taxonomy" id="1157962"/>
    <lineage>
        <taxon>Eukaryota</taxon>
        <taxon>Viridiplantae</taxon>
        <taxon>Chlorophyta</taxon>
        <taxon>core chlorophytes</taxon>
        <taxon>Chlorophyceae</taxon>
        <taxon>CS clade</taxon>
        <taxon>Chlamydomonadales</taxon>
        <taxon>Chlamydomonadaceae</taxon>
        <taxon>Chlamydomonas</taxon>
    </lineage>
</organism>
<proteinExistence type="inferred from homology"/>
<dbReference type="PANTHER" id="PTHR43716:SF1">
    <property type="entry name" value="D-2-HYDROXYGLUTARATE DEHYDROGENASE, MITOCHONDRIAL"/>
    <property type="match status" value="1"/>
</dbReference>
<keyword evidence="3" id="KW-0285">Flavoprotein</keyword>
<sequence length="575" mass="61516">MFTNRIVFNTFKAVRSNVLFCAGESSPIFKRCGHCQATRGPSYSQLQTSDVEWFKRCLGESNVVTDVERLKSFNRDWMKKYQGHSQLLLRPKTTQHVSEVLAYCNERSLPIVPQGGNTGLVGGGVPVFDEIILSTQGMTRILSFEESSGALVAEAGCVLQALDDHVTGHGYIMPLDLGAKGSCCIGGNVSTNAGGLRLLRYGSLHGSVLGLEVVMADGTILDLLKTLRKDNTGYDLKQLFIGAEGTLGVITAVAIQCAPRPASVQSVFLACPSFEAVTKVLGTAKTMLAEILSAAEFLDQHCMRVVEEQLEGVSNPLTDSGTCTAASAAVAAAPGSEGTNKGPACTDSNTTTGCSTSSFASTFDPDNAASSSSSASLQLPPRFYMVIETHGSHEAHDVEKLDAFLEAVMSEGHVLDGCVATSKAQSDSMWHIREVIAEACGRAGSVYKYDVSLPVQVMYQLVEAVQQRLASQLPHRQDILTLGYGHVGDGNLHLNVSVPSGYSQEVQEVLEPFIYEWIQGHSGSISAEHGIGLMKAGALTYSKSLKAIQVMSSIKSMLDPKGIINPYKVVYKQQA</sequence>
<dbReference type="InterPro" id="IPR016171">
    <property type="entry name" value="Vanillyl_alc_oxidase_C-sub2"/>
</dbReference>
<feature type="domain" description="FAD-binding PCMH-type" evidence="8">
    <location>
        <begin position="81"/>
        <end position="260"/>
    </location>
</feature>
<dbReference type="FunFam" id="3.30.70.2740:FF:000002">
    <property type="entry name" value="D-2-hydroxyglutarate dehydrogenase mitochondrial"/>
    <property type="match status" value="1"/>
</dbReference>
<dbReference type="GO" id="GO:0071949">
    <property type="term" value="F:FAD binding"/>
    <property type="evidence" value="ECO:0007669"/>
    <property type="project" value="InterPro"/>
</dbReference>
<evidence type="ECO:0000313" key="10">
    <source>
        <dbReference type="Proteomes" id="UP000232323"/>
    </source>
</evidence>
<dbReference type="FunFam" id="3.30.465.10:FF:000001">
    <property type="entry name" value="D-2-hydroxyglutarate dehydrogenase, mitochondrial"/>
    <property type="match status" value="1"/>
</dbReference>
<keyword evidence="10" id="KW-1185">Reference proteome</keyword>
<dbReference type="FunFam" id="3.30.43.10:FF:000002">
    <property type="entry name" value="D-2-hydroxyglutarate dehydrogenase, mitochondrial"/>
    <property type="match status" value="1"/>
</dbReference>
<dbReference type="PANTHER" id="PTHR43716">
    <property type="entry name" value="D-2-HYDROXYGLUTARATE DEHYDROGENASE, MITOCHONDRIAL"/>
    <property type="match status" value="1"/>
</dbReference>
<comment type="cofactor">
    <cofactor evidence="1">
        <name>FAD</name>
        <dbReference type="ChEBI" id="CHEBI:57692"/>
    </cofactor>
</comment>
<dbReference type="PROSITE" id="PS51387">
    <property type="entry name" value="FAD_PCMH"/>
    <property type="match status" value="1"/>
</dbReference>
<dbReference type="InterPro" id="IPR051264">
    <property type="entry name" value="FAD-oxidored/transferase_4"/>
</dbReference>
<dbReference type="Gene3D" id="3.30.70.2190">
    <property type="match status" value="1"/>
</dbReference>
<dbReference type="EC" id="1.1.99.39" evidence="6"/>
<dbReference type="InterPro" id="IPR016164">
    <property type="entry name" value="FAD-linked_Oxase-like_C"/>
</dbReference>
<comment type="similarity">
    <text evidence="2">Belongs to the FAD-binding oxidoreductase/transferase type 4 family.</text>
</comment>
<dbReference type="Gene3D" id="3.30.465.10">
    <property type="match status" value="1"/>
</dbReference>
<dbReference type="STRING" id="1157962.A0A250XEY9"/>
<comment type="catalytic activity">
    <reaction evidence="7">
        <text>(R)-2-hydroxyglutarate + A = 2-oxoglutarate + AH2</text>
        <dbReference type="Rhea" id="RHEA:38295"/>
        <dbReference type="ChEBI" id="CHEBI:13193"/>
        <dbReference type="ChEBI" id="CHEBI:15801"/>
        <dbReference type="ChEBI" id="CHEBI:16810"/>
        <dbReference type="ChEBI" id="CHEBI:17499"/>
        <dbReference type="EC" id="1.1.99.39"/>
    </reaction>
</comment>
<keyword evidence="5" id="KW-0560">Oxidoreductase</keyword>
<dbReference type="InterPro" id="IPR016167">
    <property type="entry name" value="FAD-bd_PCMH_sub1"/>
</dbReference>
<dbReference type="InterPro" id="IPR006094">
    <property type="entry name" value="Oxid_FAD_bind_N"/>
</dbReference>
<reference evidence="9 10" key="1">
    <citation type="submission" date="2017-08" db="EMBL/GenBank/DDBJ databases">
        <title>Acidophilic green algal genome provides insights into adaptation to an acidic environment.</title>
        <authorList>
            <person name="Hirooka S."/>
            <person name="Hirose Y."/>
            <person name="Kanesaki Y."/>
            <person name="Higuchi S."/>
            <person name="Fujiwara T."/>
            <person name="Onuma R."/>
            <person name="Era A."/>
            <person name="Ohbayashi R."/>
            <person name="Uzuka A."/>
            <person name="Nozaki H."/>
            <person name="Yoshikawa H."/>
            <person name="Miyagishima S.Y."/>
        </authorList>
    </citation>
    <scope>NUCLEOTIDE SEQUENCE [LARGE SCALE GENOMIC DNA]</scope>
    <source>
        <strain evidence="9 10">NIES-2499</strain>
    </source>
</reference>
<evidence type="ECO:0000256" key="5">
    <source>
        <dbReference type="ARBA" id="ARBA00023002"/>
    </source>
</evidence>
<evidence type="ECO:0000259" key="8">
    <source>
        <dbReference type="PROSITE" id="PS51387"/>
    </source>
</evidence>
<evidence type="ECO:0000256" key="3">
    <source>
        <dbReference type="ARBA" id="ARBA00022630"/>
    </source>
</evidence>
<dbReference type="SUPFAM" id="SSF56176">
    <property type="entry name" value="FAD-binding/transporter-associated domain-like"/>
    <property type="match status" value="1"/>
</dbReference>